<organism evidence="2 3">
    <name type="scientific">Streptomyces machairae</name>
    <dbReference type="NCBI Taxonomy" id="3134109"/>
    <lineage>
        <taxon>Bacteria</taxon>
        <taxon>Bacillati</taxon>
        <taxon>Actinomycetota</taxon>
        <taxon>Actinomycetes</taxon>
        <taxon>Kitasatosporales</taxon>
        <taxon>Streptomycetaceae</taxon>
        <taxon>Streptomyces</taxon>
    </lineage>
</organism>
<gene>
    <name evidence="2" type="ORF">WKI71_36585</name>
</gene>
<dbReference type="EMBL" id="JBBKAK010000001">
    <property type="protein sequence ID" value="MEJ8671875.1"/>
    <property type="molecule type" value="Genomic_DNA"/>
</dbReference>
<name>A0ABU8UUG4_9ACTN</name>
<dbReference type="Proteomes" id="UP001376459">
    <property type="component" value="Unassembled WGS sequence"/>
</dbReference>
<comment type="caution">
    <text evidence="2">The sequence shown here is derived from an EMBL/GenBank/DDBJ whole genome shotgun (WGS) entry which is preliminary data.</text>
</comment>
<evidence type="ECO:0000256" key="1">
    <source>
        <dbReference type="SAM" id="MobiDB-lite"/>
    </source>
</evidence>
<keyword evidence="3" id="KW-1185">Reference proteome</keyword>
<sequence length="191" mass="20956">MNTGNEPPVPAEDGPDTGNPTPAELRMRDGNQRFTRNPDTAANDRRAAELRAQHWTYQRIADHLGYASKSGAIDAVRRAVRDACATAGRDLINLEVQRLEAMYDEVLGILQRDNPVVSHGRIVKDDAGLPLVDDELKLKAVDRALRTRESFRKLLGLDAPSRVSVEAEQLGREIGRLLDTALGPDGDDPDA</sequence>
<protein>
    <recommendedName>
        <fullName evidence="4">Terminase small subunit</fullName>
    </recommendedName>
</protein>
<proteinExistence type="predicted"/>
<feature type="region of interest" description="Disordered" evidence="1">
    <location>
        <begin position="1"/>
        <end position="42"/>
    </location>
</feature>
<accession>A0ABU8UUG4</accession>
<reference evidence="2 3" key="1">
    <citation type="submission" date="2024-03" db="EMBL/GenBank/DDBJ databases">
        <title>Novel Streptomyces species of biotechnological and ecological value are a feature of Machair soil.</title>
        <authorList>
            <person name="Prole J.R."/>
            <person name="Goodfellow M."/>
            <person name="Allenby N."/>
            <person name="Ward A.C."/>
        </authorList>
    </citation>
    <scope>NUCLEOTIDE SEQUENCE [LARGE SCALE GENOMIC DNA]</scope>
    <source>
        <strain evidence="2 3">MS1.AVA.1</strain>
    </source>
</reference>
<evidence type="ECO:0000313" key="3">
    <source>
        <dbReference type="Proteomes" id="UP001376459"/>
    </source>
</evidence>
<evidence type="ECO:0008006" key="4">
    <source>
        <dbReference type="Google" id="ProtNLM"/>
    </source>
</evidence>
<evidence type="ECO:0000313" key="2">
    <source>
        <dbReference type="EMBL" id="MEJ8671875.1"/>
    </source>
</evidence>